<evidence type="ECO:0000259" key="7">
    <source>
        <dbReference type="Pfam" id="PF23176"/>
    </source>
</evidence>
<evidence type="ECO:0000256" key="5">
    <source>
        <dbReference type="SAM" id="MobiDB-lite"/>
    </source>
</evidence>
<gene>
    <name evidence="8" type="ORF">Ccrd_018335</name>
</gene>
<evidence type="ECO:0000256" key="2">
    <source>
        <dbReference type="ARBA" id="ARBA00023015"/>
    </source>
</evidence>
<dbReference type="InterPro" id="IPR025610">
    <property type="entry name" value="MYC/MYB_N"/>
</dbReference>
<keyword evidence="3" id="KW-0804">Transcription</keyword>
<feature type="region of interest" description="Disordered" evidence="5">
    <location>
        <begin position="455"/>
        <end position="492"/>
    </location>
</feature>
<evidence type="ECO:0000313" key="8">
    <source>
        <dbReference type="EMBL" id="KVI03365.1"/>
    </source>
</evidence>
<accession>A0A103Y6E2</accession>
<dbReference type="GO" id="GO:0005634">
    <property type="term" value="C:nucleus"/>
    <property type="evidence" value="ECO:0007669"/>
    <property type="project" value="UniProtKB-SubCell"/>
</dbReference>
<dbReference type="PANTHER" id="PTHR46196:SF3">
    <property type="entry name" value="TRANSCRIPTION FACTOR LHW-LIKE ISOFORM X1"/>
    <property type="match status" value="1"/>
</dbReference>
<evidence type="ECO:0000256" key="3">
    <source>
        <dbReference type="ARBA" id="ARBA00023163"/>
    </source>
</evidence>
<sequence length="686" mass="76599">MGTTPLRRFLQSLCDNSCWNYAVFWKLQQQSQMLLMWEDGYFGTSKGQDSMGNMFAETNFSGLEETTSFNTYNGTLGGDAVELAVAYMSTFQYALGDGVIGDVAYTGNCRWVFADSRSSEEFNTASIPEQTGNLPSYPSVWQHADEWLFQFAAGVKLPEDAQMANYIREECIAHQDATGYSDAFDTNQQFPHQSPSSLMHTMMRSLDEFPSSIANGISDKVNWSTHKPLTKSLVTPSDTWYSSHLTGKDFPEPSSGAHMGAIELPEPLHQSTNLVNSSMGMLGEYADGPLRSEILMKQPLVSDVSLFLSFPEESELHKALGPAFMGNTDDSFQHLSIGEDIYSSSNQLCNKDLINSSSKKTDGMLFDDEITRVHLGENCSIQTSGESSLSNLFGQFASLAKRKNVDGKSAFEEESSLFSNHVPPAVFSKVKNHTDSSSPSAISYEGVVDEFTEEEEQKNSYDMLHQGKGSKPSVASKRRGKPGAKQKPRPRDRQLIQDRLKDLRELCSIDGLLDRTVKHMLFLKSVGDRAIKLRQCVQPAASDCCLLLNFITHLSMDVIVYMLYLSFLLENESKRMSFQRIFRSKKLRNSRCSLWGRGSKNNTTPEEKGSQNGASWAYELGGDLKTCPIVVEDLQYPGHMIIEMICDESSRFFEIAEVIHGLELTILNGVMERRCGNTWASYIIEA</sequence>
<name>A0A103Y6E2_CYNCS</name>
<dbReference type="PANTHER" id="PTHR46196">
    <property type="entry name" value="TRANSCRIPTION FACTOR BHLH155-LIKE ISOFORM X1-RELATED"/>
    <property type="match status" value="1"/>
</dbReference>
<dbReference type="AlphaFoldDB" id="A0A103Y6E2"/>
<protein>
    <submittedName>
        <fullName evidence="8">Uncharacterized protein</fullName>
    </submittedName>
</protein>
<keyword evidence="9" id="KW-1185">Reference proteome</keyword>
<dbReference type="STRING" id="59895.A0A103Y6E2"/>
<organism evidence="8 9">
    <name type="scientific">Cynara cardunculus var. scolymus</name>
    <name type="common">Globe artichoke</name>
    <name type="synonym">Cynara scolymus</name>
    <dbReference type="NCBI Taxonomy" id="59895"/>
    <lineage>
        <taxon>Eukaryota</taxon>
        <taxon>Viridiplantae</taxon>
        <taxon>Streptophyta</taxon>
        <taxon>Embryophyta</taxon>
        <taxon>Tracheophyta</taxon>
        <taxon>Spermatophyta</taxon>
        <taxon>Magnoliopsida</taxon>
        <taxon>eudicotyledons</taxon>
        <taxon>Gunneridae</taxon>
        <taxon>Pentapetalae</taxon>
        <taxon>asterids</taxon>
        <taxon>campanulids</taxon>
        <taxon>Asterales</taxon>
        <taxon>Asteraceae</taxon>
        <taxon>Carduoideae</taxon>
        <taxon>Cardueae</taxon>
        <taxon>Carduinae</taxon>
        <taxon>Cynara</taxon>
    </lineage>
</organism>
<keyword evidence="4" id="KW-0539">Nucleus</keyword>
<comment type="subcellular location">
    <subcellularLocation>
        <location evidence="1">Nucleus</location>
    </subcellularLocation>
</comment>
<feature type="domain" description="BHLH" evidence="7">
    <location>
        <begin position="487"/>
        <end position="535"/>
    </location>
</feature>
<dbReference type="OMA" id="RSESTWA"/>
<dbReference type="GO" id="GO:0046983">
    <property type="term" value="F:protein dimerization activity"/>
    <property type="evidence" value="ECO:0007669"/>
    <property type="project" value="InterPro"/>
</dbReference>
<dbReference type="Proteomes" id="UP000243975">
    <property type="component" value="Unassembled WGS sequence"/>
</dbReference>
<evidence type="ECO:0000259" key="6">
    <source>
        <dbReference type="Pfam" id="PF14215"/>
    </source>
</evidence>
<feature type="compositionally biased region" description="Basic residues" evidence="5">
    <location>
        <begin position="476"/>
        <end position="488"/>
    </location>
</feature>
<feature type="domain" description="Transcription factor MYC/MYB N-terminal" evidence="6">
    <location>
        <begin position="6"/>
        <end position="123"/>
    </location>
</feature>
<proteinExistence type="predicted"/>
<dbReference type="InterPro" id="IPR011598">
    <property type="entry name" value="bHLH_dom"/>
</dbReference>
<reference evidence="8 9" key="1">
    <citation type="journal article" date="2016" name="Sci. Rep.">
        <title>The genome sequence of the outbreeding globe artichoke constructed de novo incorporating a phase-aware low-pass sequencing strategy of F1 progeny.</title>
        <authorList>
            <person name="Scaglione D."/>
            <person name="Reyes-Chin-Wo S."/>
            <person name="Acquadro A."/>
            <person name="Froenicke L."/>
            <person name="Portis E."/>
            <person name="Beitel C."/>
            <person name="Tirone M."/>
            <person name="Mauro R."/>
            <person name="Lo Monaco A."/>
            <person name="Mauromicale G."/>
            <person name="Faccioli P."/>
            <person name="Cattivelli L."/>
            <person name="Rieseberg L."/>
            <person name="Michelmore R."/>
            <person name="Lanteri S."/>
        </authorList>
    </citation>
    <scope>NUCLEOTIDE SEQUENCE [LARGE SCALE GENOMIC DNA]</scope>
    <source>
        <strain evidence="8">2C</strain>
    </source>
</reference>
<dbReference type="Pfam" id="PF14215">
    <property type="entry name" value="bHLH-MYC_N"/>
    <property type="match status" value="1"/>
</dbReference>
<keyword evidence="2" id="KW-0805">Transcription regulation</keyword>
<dbReference type="Pfam" id="PF23176">
    <property type="entry name" value="bHLH_LHW"/>
    <property type="match status" value="1"/>
</dbReference>
<evidence type="ECO:0000256" key="4">
    <source>
        <dbReference type="ARBA" id="ARBA00023242"/>
    </source>
</evidence>
<dbReference type="Gramene" id="KVI03365">
    <property type="protein sequence ID" value="KVI03365"/>
    <property type="gene ID" value="Ccrd_018335"/>
</dbReference>
<evidence type="ECO:0000256" key="1">
    <source>
        <dbReference type="ARBA" id="ARBA00004123"/>
    </source>
</evidence>
<dbReference type="GO" id="GO:0003700">
    <property type="term" value="F:DNA-binding transcription factor activity"/>
    <property type="evidence" value="ECO:0007669"/>
    <property type="project" value="InterPro"/>
</dbReference>
<evidence type="ECO:0000313" key="9">
    <source>
        <dbReference type="Proteomes" id="UP000243975"/>
    </source>
</evidence>
<dbReference type="InterPro" id="IPR043561">
    <property type="entry name" value="LHW-like"/>
</dbReference>
<dbReference type="EMBL" id="LEKV01002358">
    <property type="protein sequence ID" value="KVI03365.1"/>
    <property type="molecule type" value="Genomic_DNA"/>
</dbReference>
<comment type="caution">
    <text evidence="8">The sequence shown here is derived from an EMBL/GenBank/DDBJ whole genome shotgun (WGS) entry which is preliminary data.</text>
</comment>